<keyword evidence="2" id="KW-0812">Transmembrane</keyword>
<feature type="transmembrane region" description="Helical" evidence="2">
    <location>
        <begin position="184"/>
        <end position="203"/>
    </location>
</feature>
<protein>
    <submittedName>
        <fullName evidence="4">DUF4271 domain-containing protein</fullName>
    </submittedName>
</protein>
<keyword evidence="2" id="KW-0472">Membrane</keyword>
<feature type="compositionally biased region" description="Low complexity" evidence="1">
    <location>
        <begin position="103"/>
        <end position="114"/>
    </location>
</feature>
<feature type="compositionally biased region" description="Low complexity" evidence="1">
    <location>
        <begin position="60"/>
        <end position="84"/>
    </location>
</feature>
<accession>A0A5B2W060</accession>
<evidence type="ECO:0000313" key="5">
    <source>
        <dbReference type="Proteomes" id="UP000324611"/>
    </source>
</evidence>
<keyword evidence="3" id="KW-0732">Signal</keyword>
<evidence type="ECO:0000256" key="2">
    <source>
        <dbReference type="SAM" id="Phobius"/>
    </source>
</evidence>
<feature type="transmembrane region" description="Helical" evidence="2">
    <location>
        <begin position="236"/>
        <end position="254"/>
    </location>
</feature>
<dbReference type="EMBL" id="VUOC01000001">
    <property type="protein sequence ID" value="KAA2244705.1"/>
    <property type="molecule type" value="Genomic_DNA"/>
</dbReference>
<reference evidence="4 5" key="2">
    <citation type="submission" date="2019-09" db="EMBL/GenBank/DDBJ databases">
        <authorList>
            <person name="Jin C."/>
        </authorList>
    </citation>
    <scope>NUCLEOTIDE SEQUENCE [LARGE SCALE GENOMIC DNA]</scope>
    <source>
        <strain evidence="4 5">BN140078</strain>
    </source>
</reference>
<reference evidence="4 5" key="1">
    <citation type="submission" date="2019-09" db="EMBL/GenBank/DDBJ databases">
        <title>Chitinophaga ginsengihumi sp. nov., isolated from soil of ginseng rhizosphere.</title>
        <authorList>
            <person name="Lee J."/>
        </authorList>
    </citation>
    <scope>NUCLEOTIDE SEQUENCE [LARGE SCALE GENOMIC DNA]</scope>
    <source>
        <strain evidence="4 5">BN140078</strain>
    </source>
</reference>
<keyword evidence="2" id="KW-1133">Transmembrane helix</keyword>
<feature type="signal peptide" evidence="3">
    <location>
        <begin position="1"/>
        <end position="22"/>
    </location>
</feature>
<feature type="transmembrane region" description="Helical" evidence="2">
    <location>
        <begin position="332"/>
        <end position="350"/>
    </location>
</feature>
<proteinExistence type="predicted"/>
<keyword evidence="5" id="KW-1185">Reference proteome</keyword>
<dbReference type="InterPro" id="IPR025367">
    <property type="entry name" value="DUF4271"/>
</dbReference>
<gene>
    <name evidence="4" type="ORF">F0L74_01655</name>
</gene>
<evidence type="ECO:0000313" key="4">
    <source>
        <dbReference type="EMBL" id="KAA2244705.1"/>
    </source>
</evidence>
<evidence type="ECO:0000256" key="3">
    <source>
        <dbReference type="SAM" id="SignalP"/>
    </source>
</evidence>
<name>A0A5B2W060_9BACT</name>
<dbReference type="Proteomes" id="UP000324611">
    <property type="component" value="Unassembled WGS sequence"/>
</dbReference>
<dbReference type="AlphaFoldDB" id="A0A5B2W060"/>
<organism evidence="4 5">
    <name type="scientific">Chitinophaga agrisoli</name>
    <dbReference type="NCBI Taxonomy" id="2607653"/>
    <lineage>
        <taxon>Bacteria</taxon>
        <taxon>Pseudomonadati</taxon>
        <taxon>Bacteroidota</taxon>
        <taxon>Chitinophagia</taxon>
        <taxon>Chitinophagales</taxon>
        <taxon>Chitinophagaceae</taxon>
        <taxon>Chitinophaga</taxon>
    </lineage>
</organism>
<evidence type="ECO:0000256" key="1">
    <source>
        <dbReference type="SAM" id="MobiDB-lite"/>
    </source>
</evidence>
<feature type="transmembrane region" description="Helical" evidence="2">
    <location>
        <begin position="370"/>
        <end position="393"/>
    </location>
</feature>
<dbReference type="Pfam" id="PF14093">
    <property type="entry name" value="DUF4271"/>
    <property type="match status" value="1"/>
</dbReference>
<feature type="transmembrane region" description="Helical" evidence="2">
    <location>
        <begin position="266"/>
        <end position="290"/>
    </location>
</feature>
<feature type="chain" id="PRO_5023035226" evidence="3">
    <location>
        <begin position="23"/>
        <end position="396"/>
    </location>
</feature>
<feature type="region of interest" description="Disordered" evidence="1">
    <location>
        <begin position="26"/>
        <end position="119"/>
    </location>
</feature>
<feature type="compositionally biased region" description="Polar residues" evidence="1">
    <location>
        <begin position="26"/>
        <end position="42"/>
    </location>
</feature>
<feature type="transmembrane region" description="Helical" evidence="2">
    <location>
        <begin position="302"/>
        <end position="326"/>
    </location>
</feature>
<dbReference type="RefSeq" id="WP_149836102.1">
    <property type="nucleotide sequence ID" value="NZ_VUOC01000001.1"/>
</dbReference>
<sequence>MLVRNGLFLLFLFIFSSIQLRAQTDSAGNNAPVTNNAVTQKLDTARPKPVVKKKPLSDSARAAAALKQAAAAAQQTNTSAATQQPSGKPANPASATVTTGVTPPGASGRPAPAGTNATLTNAQPANARQAATDTLPQQPKLPLHQETAYDVFLRNLASKNMFLHPNKPQYYDLNTLRPYKDLDWLVYLVGGVVMLLGVIRLSYLKYFSDLFRAFLNPTLSQRQLKDQLSQSPFPNFLLNMFFVISVGLYLYLLMYRQQYIFNADAWLLIPGLIILVALIYGIKFVVLRFCGWLFGNSDLADAYIFILNLINKVLGILLVPFLVILAFCQPEIARAFLYISLFFITLLIGYRYVRAYSVVKQYLSFSKLHFFLYLCAFEVAPVLLLTKVLLIWLTGN</sequence>
<comment type="caution">
    <text evidence="4">The sequence shown here is derived from an EMBL/GenBank/DDBJ whole genome shotgun (WGS) entry which is preliminary data.</text>
</comment>